<feature type="transmembrane region" description="Helical" evidence="8">
    <location>
        <begin position="865"/>
        <end position="882"/>
    </location>
</feature>
<dbReference type="PANTHER" id="PTHR32063:SF4">
    <property type="entry name" value="SLR6043 PROTEIN"/>
    <property type="match status" value="1"/>
</dbReference>
<gene>
    <name evidence="9" type="ORF">FNJ60_14000</name>
</gene>
<comment type="caution">
    <text evidence="9">The sequence shown here is derived from an EMBL/GenBank/DDBJ whole genome shotgun (WGS) entry which is preliminary data.</text>
</comment>
<dbReference type="SUPFAM" id="SSF82714">
    <property type="entry name" value="Multidrug efflux transporter AcrB TolC docking domain, DN and DC subdomains"/>
    <property type="match status" value="2"/>
</dbReference>
<evidence type="ECO:0000256" key="3">
    <source>
        <dbReference type="ARBA" id="ARBA00022448"/>
    </source>
</evidence>
<keyword evidence="6 8" id="KW-1133">Transmembrane helix</keyword>
<feature type="transmembrane region" description="Helical" evidence="8">
    <location>
        <begin position="476"/>
        <end position="501"/>
    </location>
</feature>
<dbReference type="Gene3D" id="3.30.70.1440">
    <property type="entry name" value="Multidrug efflux transporter AcrB pore domain"/>
    <property type="match status" value="1"/>
</dbReference>
<keyword evidence="10" id="KW-1185">Reference proteome</keyword>
<evidence type="ECO:0000256" key="6">
    <source>
        <dbReference type="ARBA" id="ARBA00022989"/>
    </source>
</evidence>
<dbReference type="NCBIfam" id="TIGR00914">
    <property type="entry name" value="2A0601"/>
    <property type="match status" value="1"/>
</dbReference>
<reference evidence="9 10" key="1">
    <citation type="submission" date="2019-07" db="EMBL/GenBank/DDBJ databases">
        <title>Draft Genome Sequences of Bacteroides pyogenes Strains Isolated from the Uterus Holstein Dairy Cows with Metritis.</title>
        <authorList>
            <person name="Cunha F."/>
            <person name="Galvao K.N."/>
            <person name="Jeon S.J."/>
            <person name="Jeong K.C."/>
        </authorList>
    </citation>
    <scope>NUCLEOTIDE SEQUENCE [LARGE SCALE GENOMIC DNA]</scope>
    <source>
        <strain evidence="9 10">KG-31</strain>
    </source>
</reference>
<evidence type="ECO:0000256" key="5">
    <source>
        <dbReference type="ARBA" id="ARBA00022692"/>
    </source>
</evidence>
<name>A0A5D3E7N0_9BACE</name>
<dbReference type="Proteomes" id="UP000324383">
    <property type="component" value="Unassembled WGS sequence"/>
</dbReference>
<organism evidence="9 10">
    <name type="scientific">Bacteroides pyogenes</name>
    <dbReference type="NCBI Taxonomy" id="310300"/>
    <lineage>
        <taxon>Bacteria</taxon>
        <taxon>Pseudomonadati</taxon>
        <taxon>Bacteroidota</taxon>
        <taxon>Bacteroidia</taxon>
        <taxon>Bacteroidales</taxon>
        <taxon>Bacteroidaceae</taxon>
        <taxon>Bacteroides</taxon>
    </lineage>
</organism>
<comment type="subcellular location">
    <subcellularLocation>
        <location evidence="1">Cell membrane</location>
        <topology evidence="1">Multi-pass membrane protein</topology>
    </subcellularLocation>
</comment>
<proteinExistence type="inferred from homology"/>
<evidence type="ECO:0000256" key="7">
    <source>
        <dbReference type="ARBA" id="ARBA00023136"/>
    </source>
</evidence>
<feature type="transmembrane region" description="Helical" evidence="8">
    <location>
        <begin position="894"/>
        <end position="912"/>
    </location>
</feature>
<dbReference type="Pfam" id="PF00873">
    <property type="entry name" value="ACR_tran"/>
    <property type="match status" value="1"/>
</dbReference>
<dbReference type="GO" id="GO:0042910">
    <property type="term" value="F:xenobiotic transmembrane transporter activity"/>
    <property type="evidence" value="ECO:0007669"/>
    <property type="project" value="TreeGrafter"/>
</dbReference>
<dbReference type="Gene3D" id="3.30.70.1320">
    <property type="entry name" value="Multidrug efflux transporter AcrB pore domain like"/>
    <property type="match status" value="1"/>
</dbReference>
<dbReference type="InterPro" id="IPR001036">
    <property type="entry name" value="Acrflvin-R"/>
</dbReference>
<dbReference type="Gene3D" id="1.20.1640.10">
    <property type="entry name" value="Multidrug efflux transporter AcrB transmembrane domain"/>
    <property type="match status" value="2"/>
</dbReference>
<feature type="transmembrane region" description="Helical" evidence="8">
    <location>
        <begin position="337"/>
        <end position="356"/>
    </location>
</feature>
<keyword evidence="4" id="KW-1003">Cell membrane</keyword>
<dbReference type="PRINTS" id="PR00702">
    <property type="entry name" value="ACRIFLAVINRP"/>
</dbReference>
<feature type="transmembrane region" description="Helical" evidence="8">
    <location>
        <begin position="536"/>
        <end position="560"/>
    </location>
</feature>
<feature type="transmembrane region" description="Helical" evidence="8">
    <location>
        <begin position="446"/>
        <end position="464"/>
    </location>
</feature>
<dbReference type="EMBL" id="VKLW01000044">
    <property type="protein sequence ID" value="TYK31994.1"/>
    <property type="molecule type" value="Genomic_DNA"/>
</dbReference>
<comment type="similarity">
    <text evidence="2">Belongs to the resistance-nodulation-cell division (RND) (TC 2.A.6) family.</text>
</comment>
<dbReference type="GO" id="GO:0008324">
    <property type="term" value="F:monoatomic cation transmembrane transporter activity"/>
    <property type="evidence" value="ECO:0007669"/>
    <property type="project" value="InterPro"/>
</dbReference>
<feature type="transmembrane region" description="Helical" evidence="8">
    <location>
        <begin position="1000"/>
        <end position="1023"/>
    </location>
</feature>
<feature type="transmembrane region" description="Helical" evidence="8">
    <location>
        <begin position="363"/>
        <end position="383"/>
    </location>
</feature>
<keyword evidence="5 8" id="KW-0812">Transmembrane</keyword>
<feature type="transmembrane region" description="Helical" evidence="8">
    <location>
        <begin position="389"/>
        <end position="408"/>
    </location>
</feature>
<dbReference type="GO" id="GO:0005886">
    <property type="term" value="C:plasma membrane"/>
    <property type="evidence" value="ECO:0007669"/>
    <property type="project" value="UniProtKB-SubCell"/>
</dbReference>
<dbReference type="InterPro" id="IPR027463">
    <property type="entry name" value="AcrB_DN_DC_subdom"/>
</dbReference>
<keyword evidence="7 8" id="KW-0472">Membrane</keyword>
<dbReference type="RefSeq" id="WP_148727875.1">
    <property type="nucleotide sequence ID" value="NZ_CP197398.1"/>
</dbReference>
<dbReference type="Gene3D" id="3.30.70.1430">
    <property type="entry name" value="Multidrug efflux transporter AcrB pore domain"/>
    <property type="match status" value="2"/>
</dbReference>
<protein>
    <submittedName>
        <fullName evidence="9">Efflux RND transporter permease subunit</fullName>
    </submittedName>
</protein>
<evidence type="ECO:0000256" key="4">
    <source>
        <dbReference type="ARBA" id="ARBA00022475"/>
    </source>
</evidence>
<keyword evidence="3" id="KW-0813">Transport</keyword>
<evidence type="ECO:0000256" key="8">
    <source>
        <dbReference type="SAM" id="Phobius"/>
    </source>
</evidence>
<dbReference type="Gene3D" id="3.30.2090.10">
    <property type="entry name" value="Multidrug efflux transporter AcrB TolC docking domain, DN and DC subdomains"/>
    <property type="match status" value="2"/>
</dbReference>
<accession>A0A5D3E7N0</accession>
<sequence>MLNKIIYKSLHNRLVVLSAAILLLIGGTYTAMHTEVDVFPDLNAPTVVVMTEANGMAAEEVEQLVTFPVETAVNGATGVRRVRSSSTNGFSVIWVEFDWGTDIYLARQIVSEKLAVVNESLPPSVGKPTLGPQSSILGEMMIIGLTADSTSMLDLRTLADWTIRPRLLSIGGVAQVSVLGGEIKEYQILLEPERMRHYNVSMDETMRAVQDMNLNANGGVLYEFGNEYIIRGMLSTDRTGELEKAVVKTVDGFPVTLADIADVKIGPKVPKLGTASERGKEAVLMTVTKQPATSTLELTDKLEVSLKELQKNLPPDVKVSTDIFRQSRFIENSIRNVRNALLEGGFFVVIVLFLFLANVRTTLISLVTLPISLIVSILTLHYMGLTINTMSLGGMAIAIGSLVDDAIVDVENVYKRLRENRQKPANERLSTREVVFNASKEVRMPILNSTLIIVVSFVPLFFLSGLEGRMLAPLGIAFIVALFASTVVALTLTPVLCSYLLGQKHTSGEMKESFVASRLKGVYKTSLVWVLKHKRVTLGSTIVLFLIALGCFFTLGHSFLPSFNEGSFTINLSTLPGVSLEESDRMGRKAEELLLQIPEIQTVARKTGRAELDEHALGVNVSELEAPFELKDRSRHELMADVREKLGGISGANIEIGQPISHRIDAMLSGTRANIAIKLFGDDLNRMFSLGKQIKEITGDIPGIADLNVEQQIERPQLKIHPKREMLARYGITLPEFSEYITVALAGKVVSQVYERGKSFDLTVKINDHARDEMEAIRDLSIDTGDGKKIPLSYVSEVVSGMGPNTINRENVKRKIVISANVSGRDLRSVVNDIRERIDRAVRLPEGYHIEYGGQFESEQAASRTLTLTSVISIAIIFLLLYHEFRSPKEAGVILLNLPLALIGGVFVLLVTTGELSIPAIIGFISLFGIATRNGMLLISHYKHLQQEEGMNVYESVIRGSLDRLNPILMTALSSALALIPLALGGDLPGNEIQSPMAKVILGGLLTSTFLNGFIIPVVYLLLSADTTHLKEKENYV</sequence>
<dbReference type="SUPFAM" id="SSF82866">
    <property type="entry name" value="Multidrug efflux transporter AcrB transmembrane domain"/>
    <property type="match status" value="2"/>
</dbReference>
<feature type="transmembrane region" description="Helical" evidence="8">
    <location>
        <begin position="968"/>
        <end position="988"/>
    </location>
</feature>
<dbReference type="AlphaFoldDB" id="A0A5D3E7N0"/>
<dbReference type="PANTHER" id="PTHR32063">
    <property type="match status" value="1"/>
</dbReference>
<evidence type="ECO:0000256" key="1">
    <source>
        <dbReference type="ARBA" id="ARBA00004651"/>
    </source>
</evidence>
<dbReference type="InterPro" id="IPR004763">
    <property type="entry name" value="CusA-like"/>
</dbReference>
<evidence type="ECO:0000313" key="10">
    <source>
        <dbReference type="Proteomes" id="UP000324383"/>
    </source>
</evidence>
<dbReference type="SUPFAM" id="SSF82693">
    <property type="entry name" value="Multidrug efflux transporter AcrB pore domain, PN1, PN2, PC1 and PC2 subdomains"/>
    <property type="match status" value="3"/>
</dbReference>
<feature type="transmembrane region" description="Helical" evidence="8">
    <location>
        <begin position="918"/>
        <end position="939"/>
    </location>
</feature>
<evidence type="ECO:0000256" key="2">
    <source>
        <dbReference type="ARBA" id="ARBA00010942"/>
    </source>
</evidence>
<evidence type="ECO:0000313" key="9">
    <source>
        <dbReference type="EMBL" id="TYK31994.1"/>
    </source>
</evidence>